<dbReference type="RefSeq" id="WP_092129225.1">
    <property type="nucleotide sequence ID" value="NZ_FMYU01000010.1"/>
</dbReference>
<evidence type="ECO:0000256" key="1">
    <source>
        <dbReference type="SAM" id="Phobius"/>
    </source>
</evidence>
<feature type="transmembrane region" description="Helical" evidence="1">
    <location>
        <begin position="203"/>
        <end position="223"/>
    </location>
</feature>
<keyword evidence="1" id="KW-0472">Membrane</keyword>
<name>A0A1G6PT23_9BACT</name>
<organism evidence="2 3">
    <name type="scientific">Desulfurella multipotens</name>
    <dbReference type="NCBI Taxonomy" id="79269"/>
    <lineage>
        <taxon>Bacteria</taxon>
        <taxon>Pseudomonadati</taxon>
        <taxon>Campylobacterota</taxon>
        <taxon>Desulfurellia</taxon>
        <taxon>Desulfurellales</taxon>
        <taxon>Desulfurellaceae</taxon>
        <taxon>Desulfurella</taxon>
    </lineage>
</organism>
<protein>
    <submittedName>
        <fullName evidence="2">DNA polymerase III, delta subunit</fullName>
    </submittedName>
</protein>
<evidence type="ECO:0000313" key="3">
    <source>
        <dbReference type="Proteomes" id="UP000199411"/>
    </source>
</evidence>
<reference evidence="3" key="1">
    <citation type="submission" date="2016-10" db="EMBL/GenBank/DDBJ databases">
        <authorList>
            <person name="Varghese N."/>
            <person name="Submissions S."/>
        </authorList>
    </citation>
    <scope>NUCLEOTIDE SEQUENCE [LARGE SCALE GENOMIC DNA]</scope>
    <source>
        <strain evidence="3">DSM 8415</strain>
    </source>
</reference>
<keyword evidence="1" id="KW-1133">Transmembrane helix</keyword>
<accession>A0A1G6PT23</accession>
<keyword evidence="3" id="KW-1185">Reference proteome</keyword>
<dbReference type="AlphaFoldDB" id="A0A1G6PT23"/>
<dbReference type="Proteomes" id="UP000199411">
    <property type="component" value="Unassembled WGS sequence"/>
</dbReference>
<proteinExistence type="predicted"/>
<dbReference type="EMBL" id="FMYU01000010">
    <property type="protein sequence ID" value="SDC83229.1"/>
    <property type="molecule type" value="Genomic_DNA"/>
</dbReference>
<dbReference type="OrthoDB" id="5507056at2"/>
<keyword evidence="1" id="KW-0812">Transmembrane</keyword>
<evidence type="ECO:0000313" key="2">
    <source>
        <dbReference type="EMBL" id="SDC83229.1"/>
    </source>
</evidence>
<gene>
    <name evidence="2" type="ORF">SAMN05660835_01429</name>
</gene>
<sequence length="281" mass="33135">MNQDELKKEISENKFRTLYIFNSDDYFLKQTYIERLSRATGLSVQKFTYETFKEFLEDIPRLCCFDLFNSKVIKHIKLNFELEQLIDIIHTENILILDPIKCSSKIKSDSIVNFRPLSEKEIKTYLKNKLKDIDVHLLDKISSSPFYSNATALYLLVEKLSLSKNYEDIDFLDNEPSIFEAIDTIVNNDFEIFCAIIDKYNDFPLVFISTLSTIFVNAFLSFYNVSDSKKTYYTNIVRRLGKEKLESLITILYDLDKLYKSANIRNLLPLKLKIFNWMVQK</sequence>